<organism evidence="3">
    <name type="scientific">Schizaphis graminum</name>
    <name type="common">Green bug aphid</name>
    <dbReference type="NCBI Taxonomy" id="13262"/>
    <lineage>
        <taxon>Eukaryota</taxon>
        <taxon>Metazoa</taxon>
        <taxon>Ecdysozoa</taxon>
        <taxon>Arthropoda</taxon>
        <taxon>Hexapoda</taxon>
        <taxon>Insecta</taxon>
        <taxon>Pterygota</taxon>
        <taxon>Neoptera</taxon>
        <taxon>Paraneoptera</taxon>
        <taxon>Hemiptera</taxon>
        <taxon>Sternorrhyncha</taxon>
        <taxon>Aphidomorpha</taxon>
        <taxon>Aphidoidea</taxon>
        <taxon>Aphididae</taxon>
        <taxon>Aphidini</taxon>
        <taxon>Schizaphis</taxon>
    </lineage>
</organism>
<feature type="chain" id="PRO_5015620768" description="Zonadhesin" evidence="2">
    <location>
        <begin position="26"/>
        <end position="697"/>
    </location>
</feature>
<protein>
    <recommendedName>
        <fullName evidence="4">Zonadhesin</fullName>
    </recommendedName>
</protein>
<accession>A0A2S2PIR0</accession>
<dbReference type="AlphaFoldDB" id="A0A2S2PIR0"/>
<reference evidence="3" key="1">
    <citation type="submission" date="2018-04" db="EMBL/GenBank/DDBJ databases">
        <title>Transcriptome of Schizaphis graminum biotype I.</title>
        <authorList>
            <person name="Scully E.D."/>
            <person name="Geib S.M."/>
            <person name="Palmer N.A."/>
            <person name="Koch K."/>
            <person name="Bradshaw J."/>
            <person name="Heng-Moss T."/>
            <person name="Sarath G."/>
        </authorList>
    </citation>
    <scope>NUCLEOTIDE SEQUENCE</scope>
</reference>
<dbReference type="EMBL" id="GGMR01016711">
    <property type="protein sequence ID" value="MBY29330.1"/>
    <property type="molecule type" value="Transcribed_RNA"/>
</dbReference>
<evidence type="ECO:0000313" key="3">
    <source>
        <dbReference type="EMBL" id="MBY29330.1"/>
    </source>
</evidence>
<evidence type="ECO:0000256" key="2">
    <source>
        <dbReference type="SAM" id="SignalP"/>
    </source>
</evidence>
<keyword evidence="2" id="KW-0732">Signal</keyword>
<name>A0A2S2PIR0_SCHGA</name>
<evidence type="ECO:0008006" key="4">
    <source>
        <dbReference type="Google" id="ProtNLM"/>
    </source>
</evidence>
<sequence>MAPKSLWITIIHVLLWSFIFSVTESIELNEAEDLLLNDFSDRVRFTTHICDRLKNLPPPAVYNNNDEPLSDSDSDGNFENPGLVKDLSKAVNPVKRHASLRCYNLHTQENNEPNKQDPSITNEWQMKSTPVNNAFGANLPNDLLVAQKPNVVDLKKIDINFHKMVHQEPLHSTVSLLQKGNLIGENPKHALLQLNLQDKTNQIKSLISAPQHKLVDVIPVKLLDESLQNKFVKPSLTFPSPPKLIKSPVSHSLLQPTELHNNNGNTAVLTIDNDKQKNPSKLIQLSPHNIPFKDAYQKDSLIEKKPLLSAVPFIQINKPKPVEILDDKHVPPIAYRPTSPQYIKIPVIKPVFVPTFIQKEVSISPANEQPQVTNIGLLSQPKITKNGIAESTSQPNLIEKEVSISLPYKKQQGLIDLLSPAQFIKTSDKEIVHKPIEIEKEVSIPLPYKKQQGLIDLLSPAQFIKTSDKEIVHKPIKIEKEVSIPLPYKKQQGLIDLLSPAQFIKTSDKEIVHKPIEIEKEVSISEPNGQQKQPIIDLPQQIPIFIRTPDKDSLSQAIPGQTIVSVNAPYEQKQPIISLPSPPQVTETFNSESTSQIIPIQKEVSTSASYVQQQPLVDFPPPPPQFQQIKIQKEISIPLRHQQQKIGAPLELVNSFNSELISQTISQKKNSLYDQQKPIILPSPPPLIKTTTSAYAN</sequence>
<feature type="signal peptide" evidence="2">
    <location>
        <begin position="1"/>
        <end position="25"/>
    </location>
</feature>
<gene>
    <name evidence="3" type="ORF">g.8911</name>
</gene>
<proteinExistence type="predicted"/>
<feature type="region of interest" description="Disordered" evidence="1">
    <location>
        <begin position="56"/>
        <end position="77"/>
    </location>
</feature>
<evidence type="ECO:0000256" key="1">
    <source>
        <dbReference type="SAM" id="MobiDB-lite"/>
    </source>
</evidence>